<keyword evidence="10" id="KW-1185">Reference proteome</keyword>
<dbReference type="EMBL" id="JAUBDI010000005">
    <property type="protein sequence ID" value="MDW0113077.1"/>
    <property type="molecule type" value="Genomic_DNA"/>
</dbReference>
<feature type="transmembrane region" description="Helical" evidence="7">
    <location>
        <begin position="102"/>
        <end position="123"/>
    </location>
</feature>
<feature type="transmembrane region" description="Helical" evidence="7">
    <location>
        <begin position="227"/>
        <end position="246"/>
    </location>
</feature>
<feature type="transmembrane region" description="Helical" evidence="7">
    <location>
        <begin position="159"/>
        <end position="179"/>
    </location>
</feature>
<evidence type="ECO:0000256" key="2">
    <source>
        <dbReference type="ARBA" id="ARBA00007362"/>
    </source>
</evidence>
<dbReference type="InterPro" id="IPR050638">
    <property type="entry name" value="AA-Vitamin_Transporters"/>
</dbReference>
<evidence type="ECO:0000256" key="1">
    <source>
        <dbReference type="ARBA" id="ARBA00004651"/>
    </source>
</evidence>
<dbReference type="PANTHER" id="PTHR32322">
    <property type="entry name" value="INNER MEMBRANE TRANSPORTER"/>
    <property type="match status" value="1"/>
</dbReference>
<feature type="transmembrane region" description="Helical" evidence="7">
    <location>
        <begin position="282"/>
        <end position="300"/>
    </location>
</feature>
<feature type="transmembrane region" description="Helical" evidence="7">
    <location>
        <begin position="38"/>
        <end position="59"/>
    </location>
</feature>
<feature type="domain" description="EamA" evidence="8">
    <location>
        <begin position="9"/>
        <end position="146"/>
    </location>
</feature>
<keyword evidence="4 7" id="KW-0812">Transmembrane</keyword>
<accession>A0ABU4GBW2</accession>
<keyword evidence="3" id="KW-1003">Cell membrane</keyword>
<evidence type="ECO:0000256" key="6">
    <source>
        <dbReference type="ARBA" id="ARBA00023136"/>
    </source>
</evidence>
<evidence type="ECO:0000259" key="8">
    <source>
        <dbReference type="Pfam" id="PF00892"/>
    </source>
</evidence>
<keyword evidence="5 7" id="KW-1133">Transmembrane helix</keyword>
<evidence type="ECO:0000256" key="3">
    <source>
        <dbReference type="ARBA" id="ARBA00022475"/>
    </source>
</evidence>
<dbReference type="SUPFAM" id="SSF103481">
    <property type="entry name" value="Multidrug resistance efflux transporter EmrE"/>
    <property type="match status" value="1"/>
</dbReference>
<comment type="similarity">
    <text evidence="2">Belongs to the EamA transporter family.</text>
</comment>
<evidence type="ECO:0000256" key="5">
    <source>
        <dbReference type="ARBA" id="ARBA00022989"/>
    </source>
</evidence>
<feature type="transmembrane region" description="Helical" evidence="7">
    <location>
        <begin position="71"/>
        <end position="90"/>
    </location>
</feature>
<dbReference type="InterPro" id="IPR037185">
    <property type="entry name" value="EmrE-like"/>
</dbReference>
<evidence type="ECO:0000313" key="9">
    <source>
        <dbReference type="EMBL" id="MDW0113077.1"/>
    </source>
</evidence>
<feature type="transmembrane region" description="Helical" evidence="7">
    <location>
        <begin position="130"/>
        <end position="147"/>
    </location>
</feature>
<dbReference type="PANTHER" id="PTHR32322:SF18">
    <property type="entry name" value="S-ADENOSYLMETHIONINE_S-ADENOSYLHOMOCYSTEINE TRANSPORTER"/>
    <property type="match status" value="1"/>
</dbReference>
<evidence type="ECO:0000256" key="7">
    <source>
        <dbReference type="SAM" id="Phobius"/>
    </source>
</evidence>
<gene>
    <name evidence="9" type="ORF">QT711_07755</name>
</gene>
<protein>
    <submittedName>
        <fullName evidence="9">DMT family transporter</fullName>
    </submittedName>
</protein>
<dbReference type="Proteomes" id="UP001282284">
    <property type="component" value="Unassembled WGS sequence"/>
</dbReference>
<name>A0ABU4GBW2_9BACL</name>
<proteinExistence type="inferred from homology"/>
<sequence>MKMKGKLIIGAILAILASASWGSMYPIAESALVHIDPFYFALVRYIPIAIIFSVVLFIVEGKAAFRSEGNFVHIIFFGIMGFTVYNLFIFWGQHLLGGEGVILASVMESLSPVISILVIWIVYRQKVHKFTIVVIIGAFIGVLLVITKGEMSSLLAFNRLIPLLILLIAAGGWAFYTIGGSRFPDWSVLRYSTLSVIYGTIISTLVILVISAMGLVPIPKLEAIYDIRFHIIYMILIPGLLSILLWNQAVVFLKPINTILFINVAPITTIIIQAIQGHAISHFELIGVAIVCLMIVLNNLHQRWEIKRRKASDAEIEDEAQLLNPEDY</sequence>
<comment type="caution">
    <text evidence="9">The sequence shown here is derived from an EMBL/GenBank/DDBJ whole genome shotgun (WGS) entry which is preliminary data.</text>
</comment>
<evidence type="ECO:0000313" key="10">
    <source>
        <dbReference type="Proteomes" id="UP001282284"/>
    </source>
</evidence>
<feature type="domain" description="EamA" evidence="8">
    <location>
        <begin position="163"/>
        <end position="299"/>
    </location>
</feature>
<feature type="transmembrane region" description="Helical" evidence="7">
    <location>
        <begin position="191"/>
        <end position="215"/>
    </location>
</feature>
<reference evidence="9 10" key="1">
    <citation type="submission" date="2023-06" db="EMBL/GenBank/DDBJ databases">
        <title>Sporosarcina sp. nov., isolated from Korean traditional fermented seafood 'Jeotgal'.</title>
        <authorList>
            <person name="Yang A.I."/>
            <person name="Shin N.-R."/>
        </authorList>
    </citation>
    <scope>NUCLEOTIDE SEQUENCE [LARGE SCALE GENOMIC DNA]</scope>
    <source>
        <strain evidence="9 10">KCTC13119</strain>
    </source>
</reference>
<dbReference type="RefSeq" id="WP_317943186.1">
    <property type="nucleotide sequence ID" value="NZ_JAUBDI010000005.1"/>
</dbReference>
<comment type="subcellular location">
    <subcellularLocation>
        <location evidence="1">Cell membrane</location>
        <topology evidence="1">Multi-pass membrane protein</topology>
    </subcellularLocation>
</comment>
<dbReference type="InterPro" id="IPR000620">
    <property type="entry name" value="EamA_dom"/>
</dbReference>
<dbReference type="Pfam" id="PF00892">
    <property type="entry name" value="EamA"/>
    <property type="match status" value="2"/>
</dbReference>
<organism evidence="9 10">
    <name type="scientific">Sporosarcina saromensis</name>
    <dbReference type="NCBI Taxonomy" id="359365"/>
    <lineage>
        <taxon>Bacteria</taxon>
        <taxon>Bacillati</taxon>
        <taxon>Bacillota</taxon>
        <taxon>Bacilli</taxon>
        <taxon>Bacillales</taxon>
        <taxon>Caryophanaceae</taxon>
        <taxon>Sporosarcina</taxon>
    </lineage>
</organism>
<feature type="transmembrane region" description="Helical" evidence="7">
    <location>
        <begin position="258"/>
        <end position="276"/>
    </location>
</feature>
<keyword evidence="6 7" id="KW-0472">Membrane</keyword>
<evidence type="ECO:0000256" key="4">
    <source>
        <dbReference type="ARBA" id="ARBA00022692"/>
    </source>
</evidence>